<dbReference type="SUPFAM" id="SSF54909">
    <property type="entry name" value="Dimeric alpha+beta barrel"/>
    <property type="match status" value="1"/>
</dbReference>
<evidence type="ECO:0000313" key="3">
    <source>
        <dbReference type="EMBL" id="QJT03628.1"/>
    </source>
</evidence>
<dbReference type="Gene3D" id="3.30.70.100">
    <property type="match status" value="1"/>
</dbReference>
<protein>
    <recommendedName>
        <fullName evidence="2">ABM domain-containing protein</fullName>
    </recommendedName>
</protein>
<proteinExistence type="predicted"/>
<feature type="domain" description="ABM" evidence="2">
    <location>
        <begin position="22"/>
        <end position="90"/>
    </location>
</feature>
<keyword evidence="4" id="KW-1185">Reference proteome</keyword>
<dbReference type="RefSeq" id="WP_171399032.1">
    <property type="nucleotide sequence ID" value="NZ_CP049838.1"/>
</dbReference>
<dbReference type="Pfam" id="PF03992">
    <property type="entry name" value="ABM"/>
    <property type="match status" value="1"/>
</dbReference>
<sequence>MFEEPVNASALPCVLDGVTSNPVTVTAAYRVVPGREADFHSWGWAMLGASARQPGFLGGGVLVDGEAEWHVVYRFATESTARAWEDSAARVEWDDRALGIARQTDRRSVRGSKAWFDSQTAAPKAPAPPSKWKLWFVNMSAVFPPVLLFNLIVLPYLGDLNPFIRTLLLCLCVTALVTWILMPRLQRFFKKWLYPPLQALRGRHKRRTA</sequence>
<keyword evidence="1" id="KW-0472">Membrane</keyword>
<evidence type="ECO:0000256" key="1">
    <source>
        <dbReference type="SAM" id="Phobius"/>
    </source>
</evidence>
<feature type="transmembrane region" description="Helical" evidence="1">
    <location>
        <begin position="163"/>
        <end position="182"/>
    </location>
</feature>
<accession>A0A6M4WTZ6</accession>
<dbReference type="AlphaFoldDB" id="A0A6M4WTZ6"/>
<dbReference type="PANTHER" id="PTHR40057">
    <property type="entry name" value="SLR1162 PROTEIN"/>
    <property type="match status" value="1"/>
</dbReference>
<evidence type="ECO:0000313" key="4">
    <source>
        <dbReference type="Proteomes" id="UP000502665"/>
    </source>
</evidence>
<evidence type="ECO:0000259" key="2">
    <source>
        <dbReference type="Pfam" id="PF03992"/>
    </source>
</evidence>
<dbReference type="InterPro" id="IPR011008">
    <property type="entry name" value="Dimeric_a/b-barrel"/>
</dbReference>
<name>A0A6M4WTZ6_9ACTN</name>
<keyword evidence="1" id="KW-0812">Transmembrane</keyword>
<keyword evidence="1" id="KW-1133">Transmembrane helix</keyword>
<dbReference type="InterPro" id="IPR007138">
    <property type="entry name" value="ABM_dom"/>
</dbReference>
<dbReference type="PANTHER" id="PTHR40057:SF1">
    <property type="entry name" value="SLR1162 PROTEIN"/>
    <property type="match status" value="1"/>
</dbReference>
<dbReference type="Proteomes" id="UP000502665">
    <property type="component" value="Chromosome"/>
</dbReference>
<dbReference type="InterPro" id="IPR038762">
    <property type="entry name" value="ABM_predict"/>
</dbReference>
<reference evidence="3" key="1">
    <citation type="submission" date="2020-03" db="EMBL/GenBank/DDBJ databases">
        <title>Molecular networking-based the target discovery of potent antiproliferative macrolactams: 5/6/7/16 polycyclic ansamycins and glycosylated trienomycin from Streptomyces cacaoi subsp. asoensis.</title>
        <authorList>
            <person name="Liu L.-L."/>
        </authorList>
    </citation>
    <scope>NUCLEOTIDE SEQUENCE [LARGE SCALE GENOMIC DNA]</scope>
    <source>
        <strain evidence="3">H2S5</strain>
    </source>
</reference>
<dbReference type="EMBL" id="CP049838">
    <property type="protein sequence ID" value="QJT03628.1"/>
    <property type="molecule type" value="Genomic_DNA"/>
</dbReference>
<gene>
    <name evidence="3" type="ORF">G9272_27855</name>
</gene>
<organism evidence="3 4">
    <name type="scientific">Streptomyces asoensis</name>
    <dbReference type="NCBI Taxonomy" id="249586"/>
    <lineage>
        <taxon>Bacteria</taxon>
        <taxon>Bacillati</taxon>
        <taxon>Actinomycetota</taxon>
        <taxon>Actinomycetes</taxon>
        <taxon>Kitasatosporales</taxon>
        <taxon>Streptomycetaceae</taxon>
        <taxon>Streptomyces</taxon>
    </lineage>
</organism>
<feature type="transmembrane region" description="Helical" evidence="1">
    <location>
        <begin position="134"/>
        <end position="157"/>
    </location>
</feature>